<keyword evidence="2" id="KW-1185">Reference proteome</keyword>
<reference evidence="1" key="1">
    <citation type="submission" date="2021-11" db="EMBL/GenBank/DDBJ databases">
        <title>Draft genome sequence of Alcaligenes endophyticus type strain CCUG 75668T.</title>
        <authorList>
            <person name="Salva-Serra F."/>
            <person name="Duran R.E."/>
            <person name="Seeger M."/>
            <person name="Moore E.R.B."/>
            <person name="Jaen-Luchoro D."/>
        </authorList>
    </citation>
    <scope>NUCLEOTIDE SEQUENCE</scope>
    <source>
        <strain evidence="1">CCUG 75668</strain>
    </source>
</reference>
<dbReference type="RefSeq" id="WP_266123096.1">
    <property type="nucleotide sequence ID" value="NZ_JAJHNU010000003.1"/>
</dbReference>
<proteinExistence type="predicted"/>
<dbReference type="Pfam" id="PF11136">
    <property type="entry name" value="DUF2889"/>
    <property type="match status" value="1"/>
</dbReference>
<comment type="caution">
    <text evidence="1">The sequence shown here is derived from an EMBL/GenBank/DDBJ whole genome shotgun (WGS) entry which is preliminary data.</text>
</comment>
<sequence>MPLPLPDVSREAIHTRNIRVQAYSRSDGLWDLDAELQDVKAYDFPLHDGMTRYAGEPVHDITLRVTIDDEFNIVAAVAAYEAAPYGSQCSAIAPDYQKLVGLNLLKQFRHRVKERFHRAAGCSHLTELSYVLPTVAIQTMAGKRRKQREAESNHTDKQPFQLDGCHALRLSGPVVKEHYPVWYRKADTKGVS</sequence>
<evidence type="ECO:0000313" key="1">
    <source>
        <dbReference type="EMBL" id="MDN4121895.1"/>
    </source>
</evidence>
<accession>A0ABT8ELA6</accession>
<dbReference type="EMBL" id="JAJHNU010000003">
    <property type="protein sequence ID" value="MDN4121895.1"/>
    <property type="molecule type" value="Genomic_DNA"/>
</dbReference>
<protein>
    <submittedName>
        <fullName evidence="1">DUF2889 domain-containing protein</fullName>
    </submittedName>
</protein>
<dbReference type="Proteomes" id="UP001168613">
    <property type="component" value="Unassembled WGS sequence"/>
</dbReference>
<name>A0ABT8ELA6_9BURK</name>
<evidence type="ECO:0000313" key="2">
    <source>
        <dbReference type="Proteomes" id="UP001168613"/>
    </source>
</evidence>
<gene>
    <name evidence="1" type="ORF">LMS43_11395</name>
</gene>
<dbReference type="InterPro" id="IPR021312">
    <property type="entry name" value="DUF2889"/>
</dbReference>
<organism evidence="1 2">
    <name type="scientific">Alcaligenes endophyticus</name>
    <dbReference type="NCBI Taxonomy" id="1929088"/>
    <lineage>
        <taxon>Bacteria</taxon>
        <taxon>Pseudomonadati</taxon>
        <taxon>Pseudomonadota</taxon>
        <taxon>Betaproteobacteria</taxon>
        <taxon>Burkholderiales</taxon>
        <taxon>Alcaligenaceae</taxon>
        <taxon>Alcaligenes</taxon>
    </lineage>
</organism>